<dbReference type="InterPro" id="IPR014001">
    <property type="entry name" value="Helicase_ATP-bd"/>
</dbReference>
<dbReference type="GO" id="GO:0005524">
    <property type="term" value="F:ATP binding"/>
    <property type="evidence" value="ECO:0007669"/>
    <property type="project" value="InterPro"/>
</dbReference>
<evidence type="ECO:0000313" key="3">
    <source>
        <dbReference type="EMBL" id="AVO28338.1"/>
    </source>
</evidence>
<dbReference type="Pfam" id="PF00271">
    <property type="entry name" value="Helicase_C"/>
    <property type="match status" value="1"/>
</dbReference>
<dbReference type="PANTHER" id="PTHR47396">
    <property type="entry name" value="TYPE I RESTRICTION ENZYME ECOKI R PROTEIN"/>
    <property type="match status" value="1"/>
</dbReference>
<dbReference type="EMBL" id="CP027569">
    <property type="protein sequence ID" value="AVO28338.1"/>
    <property type="molecule type" value="Genomic_DNA"/>
</dbReference>
<dbReference type="PROSITE" id="PS51194">
    <property type="entry name" value="HELICASE_CTER"/>
    <property type="match status" value="1"/>
</dbReference>
<dbReference type="GO" id="GO:0005829">
    <property type="term" value="C:cytosol"/>
    <property type="evidence" value="ECO:0007669"/>
    <property type="project" value="TreeGrafter"/>
</dbReference>
<dbReference type="GO" id="GO:0016787">
    <property type="term" value="F:hydrolase activity"/>
    <property type="evidence" value="ECO:0007669"/>
    <property type="project" value="InterPro"/>
</dbReference>
<dbReference type="GO" id="GO:0003677">
    <property type="term" value="F:DNA binding"/>
    <property type="evidence" value="ECO:0007669"/>
    <property type="project" value="InterPro"/>
</dbReference>
<dbReference type="Proteomes" id="UP000238358">
    <property type="component" value="Chromosome"/>
</dbReference>
<dbReference type="PROSITE" id="PS51192">
    <property type="entry name" value="HELICASE_ATP_BIND_1"/>
    <property type="match status" value="1"/>
</dbReference>
<dbReference type="InterPro" id="IPR013670">
    <property type="entry name" value="EcoEI_R_C_dom"/>
</dbReference>
<dbReference type="CDD" id="cd18799">
    <property type="entry name" value="SF2_C_EcoAI-like"/>
    <property type="match status" value="1"/>
</dbReference>
<dbReference type="GO" id="GO:0006304">
    <property type="term" value="P:DNA modification"/>
    <property type="evidence" value="ECO:0007669"/>
    <property type="project" value="InterPro"/>
</dbReference>
<dbReference type="InterPro" id="IPR006935">
    <property type="entry name" value="Helicase/UvrB_N"/>
</dbReference>
<feature type="domain" description="Helicase ATP-binding" evidence="1">
    <location>
        <begin position="381"/>
        <end position="565"/>
    </location>
</feature>
<dbReference type="GO" id="GO:0004519">
    <property type="term" value="F:endonuclease activity"/>
    <property type="evidence" value="ECO:0007669"/>
    <property type="project" value="UniProtKB-KW"/>
</dbReference>
<organism evidence="3 4">
    <name type="scientific">Megasphaera elsdenii</name>
    <dbReference type="NCBI Taxonomy" id="907"/>
    <lineage>
        <taxon>Bacteria</taxon>
        <taxon>Bacillati</taxon>
        <taxon>Bacillota</taxon>
        <taxon>Negativicutes</taxon>
        <taxon>Veillonellales</taxon>
        <taxon>Veillonellaceae</taxon>
        <taxon>Megasphaera</taxon>
    </lineage>
</organism>
<keyword evidence="3" id="KW-0255">Endonuclease</keyword>
<dbReference type="OrthoDB" id="9802848at2"/>
<dbReference type="InterPro" id="IPR001650">
    <property type="entry name" value="Helicase_C-like"/>
</dbReference>
<reference evidence="3 4" key="1">
    <citation type="journal article" date="2018" name="Genome Announc.">
        <title>Complete genomes of two Megasphaera elsdenii strains, NCIMB 702410 and ATCC 25940.</title>
        <authorList>
            <person name="Hatmaker E.A."/>
            <person name="O'Dell K."/>
            <person name="Riley L.A."/>
            <person name="Klingeman D.M."/>
            <person name="Guss A.M."/>
        </authorList>
    </citation>
    <scope>NUCLEOTIDE SEQUENCE [LARGE SCALE GENOMIC DNA]</scope>
    <source>
        <strain evidence="3 4">NCIMB702410</strain>
    </source>
</reference>
<evidence type="ECO:0000313" key="4">
    <source>
        <dbReference type="Proteomes" id="UP000238358"/>
    </source>
</evidence>
<dbReference type="SMART" id="SM00490">
    <property type="entry name" value="HELICc"/>
    <property type="match status" value="1"/>
</dbReference>
<dbReference type="REBASE" id="244277">
    <property type="entry name" value="Mel2410ORF2470P"/>
</dbReference>
<sequence>MANFESKEYPNLAKLADSAELLMYSDAKSSLTIFGSFAEQLTKLIFRLDGMKDWNLQQNERILRMQASSNEYPSSVTAALDKIRRLRNKAAHEADFHPSLNEALYIDQEAFFVWCWFLETFTQADIKPYQKPVDQQTMVADQQKKIERLTAELEKLQHTQPVEVPESVRVERRRKNRKFAAKNKLSEAQTREIIDQQLRDAGWEADSKNLNNWTKGTLPRKGHNMAIAEWKLPHSKERADYVLFSGERAVGIIEAKKYEEPVAADALNQAYDYYKHLKNAGDVVAEGRKPYAMDSAVFLFGANGRPYLSQMKNQSGIWFRDLRNKNHPDCPLESWLTPDDIKMKEMARPEEDADAALQNDNDYPDFAGRYYQKLAIQEIEKAIGEHKHRILLAMATGTGKTRTAIALMYRLIKNKRARRILYLVDRQSLAQQTADALKDNKVDGQSISSIYGVKEYGDKTPEANTRIHIATVQGLVQRLFNNEEEVPQLSPGTYDFIIVDEAHRGYLEDREMSDDEMEHYDPSEYISQYRRVIDYFDAVAIGMTATPALNTVNIFGNPVYSYTYRQAVLDGYLMDHNAPYVITTELSQAGIHFQKDEEVEVFHEPDASIKKYQLPDDMDFDVDAFNTKVVTESFNRVVCHVLAERLDPLDRELGKTLIFAARDSHADMIVYLLQEAFAQADKPLPANAIMKITGHDRHKEQHIREFKNEEFPNIVVTVDLLTTGIDVPSIMNLVFMRRVKSRILFEQMIGRATRLFPGMDCFNIYDAVGQFASMEKVTDMNAVIHEKNVNRSVGDLFQLVTEAEDEGDFAEYRDQLIAKVQRKLHRLNEKDRKSLETATGVKDLFKWARLLEKSDQQAMVKEEQAILLIDAFRGGSRKVLISHQDDKLVSVRQSYGKTGEGPGDYLEEFNAFIKNNVNAIAGIGVIVNRPRDLTLKELQQIDAILQAQGFRERDLQSAWRQVNKEATAANIISFIRQAALGTPLESEDALVERAMSKVYGLAEWTPTQMKWLERIKKQLLLNNVLGPNAQVAFDSNDAFRSRGGYKGMQRIFKDKTDEIVNVINNIIFA</sequence>
<evidence type="ECO:0000259" key="2">
    <source>
        <dbReference type="PROSITE" id="PS51194"/>
    </source>
</evidence>
<dbReference type="CDD" id="cd18032">
    <property type="entry name" value="DEXHc_RE_I_III_res"/>
    <property type="match status" value="1"/>
</dbReference>
<dbReference type="SUPFAM" id="SSF52540">
    <property type="entry name" value="P-loop containing nucleoside triphosphate hydrolases"/>
    <property type="match status" value="1"/>
</dbReference>
<feature type="domain" description="Helicase C-terminal" evidence="2">
    <location>
        <begin position="645"/>
        <end position="797"/>
    </location>
</feature>
<dbReference type="Gene3D" id="3.40.50.300">
    <property type="entry name" value="P-loop containing nucleotide triphosphate hydrolases"/>
    <property type="match status" value="2"/>
</dbReference>
<dbReference type="Gene3D" id="3.90.1570.30">
    <property type="match status" value="1"/>
</dbReference>
<gene>
    <name evidence="3" type="ORF">C6Y28_02475</name>
</gene>
<evidence type="ECO:0000259" key="1">
    <source>
        <dbReference type="PROSITE" id="PS51192"/>
    </source>
</evidence>
<dbReference type="Pfam" id="PF08463">
    <property type="entry name" value="EcoEI_R_C"/>
    <property type="match status" value="1"/>
</dbReference>
<dbReference type="Pfam" id="PF04851">
    <property type="entry name" value="ResIII"/>
    <property type="match status" value="1"/>
</dbReference>
<dbReference type="InterPro" id="IPR027417">
    <property type="entry name" value="P-loop_NTPase"/>
</dbReference>
<accession>A0A2S0MA48</accession>
<keyword evidence="3" id="KW-0378">Hydrolase</keyword>
<dbReference type="NCBIfam" id="NF008521">
    <property type="entry name" value="PRK11448.1"/>
    <property type="match status" value="1"/>
</dbReference>
<dbReference type="InterPro" id="IPR050742">
    <property type="entry name" value="Helicase_Restrict-Modif_Enz"/>
</dbReference>
<dbReference type="PANTHER" id="PTHR47396:SF1">
    <property type="entry name" value="ATP-DEPENDENT HELICASE IRC3-RELATED"/>
    <property type="match status" value="1"/>
</dbReference>
<dbReference type="SMART" id="SM00487">
    <property type="entry name" value="DEXDc"/>
    <property type="match status" value="1"/>
</dbReference>
<protein>
    <submittedName>
        <fullName evidence="3">Type I restriction-modification system endonuclease</fullName>
    </submittedName>
</protein>
<proteinExistence type="predicted"/>
<keyword evidence="3" id="KW-0540">Nuclease</keyword>
<dbReference type="AlphaFoldDB" id="A0A2S0MA48"/>
<name>A0A2S0MA48_MEGEL</name>